<accession>M0PKY9</accession>
<evidence type="ECO:0000313" key="3">
    <source>
        <dbReference type="Proteomes" id="UP000011575"/>
    </source>
</evidence>
<sequence length="45" mass="4816">MPIAYVPAAYGMMGFEQGWSPLALIALHIACVVVGHNHNRSAIHA</sequence>
<reference evidence="2 3" key="1">
    <citation type="journal article" date="2014" name="PLoS Genet.">
        <title>Phylogenetically driven sequencing of extremely halophilic archaea reveals strategies for static and dynamic osmo-response.</title>
        <authorList>
            <person name="Becker E.A."/>
            <person name="Seitzer P.M."/>
            <person name="Tritt A."/>
            <person name="Larsen D."/>
            <person name="Krusor M."/>
            <person name="Yao A.I."/>
            <person name="Wu D."/>
            <person name="Madern D."/>
            <person name="Eisen J.A."/>
            <person name="Darling A.E."/>
            <person name="Facciotti M.T."/>
        </authorList>
    </citation>
    <scope>NUCLEOTIDE SEQUENCE [LARGE SCALE GENOMIC DNA]</scope>
    <source>
        <strain evidence="2 3">JCM 13560</strain>
    </source>
</reference>
<dbReference type="Proteomes" id="UP000011575">
    <property type="component" value="Unassembled WGS sequence"/>
</dbReference>
<keyword evidence="3" id="KW-1185">Reference proteome</keyword>
<dbReference type="PATRIC" id="fig|1230454.4.peg.70"/>
<keyword evidence="1" id="KW-0472">Membrane</keyword>
<dbReference type="AlphaFoldDB" id="M0PKY9"/>
<proteinExistence type="predicted"/>
<keyword evidence="1" id="KW-0812">Transmembrane</keyword>
<keyword evidence="1" id="KW-1133">Transmembrane helix</keyword>
<name>M0PKY9_9EURY</name>
<evidence type="ECO:0000256" key="1">
    <source>
        <dbReference type="SAM" id="Phobius"/>
    </source>
</evidence>
<feature type="transmembrane region" description="Helical" evidence="1">
    <location>
        <begin position="18"/>
        <end position="35"/>
    </location>
</feature>
<gene>
    <name evidence="2" type="ORF">C461_00347</name>
</gene>
<protein>
    <submittedName>
        <fullName evidence="2">Uncharacterized protein</fullName>
    </submittedName>
</protein>
<dbReference type="EMBL" id="AOJI01000002">
    <property type="protein sequence ID" value="EMA70692.1"/>
    <property type="molecule type" value="Genomic_DNA"/>
</dbReference>
<organism evidence="2 3">
    <name type="scientific">Halorubrum aidingense JCM 13560</name>
    <dbReference type="NCBI Taxonomy" id="1230454"/>
    <lineage>
        <taxon>Archaea</taxon>
        <taxon>Methanobacteriati</taxon>
        <taxon>Methanobacteriota</taxon>
        <taxon>Stenosarchaea group</taxon>
        <taxon>Halobacteria</taxon>
        <taxon>Halobacteriales</taxon>
        <taxon>Haloferacaceae</taxon>
        <taxon>Halorubrum</taxon>
    </lineage>
</organism>
<evidence type="ECO:0000313" key="2">
    <source>
        <dbReference type="EMBL" id="EMA70692.1"/>
    </source>
</evidence>
<comment type="caution">
    <text evidence="2">The sequence shown here is derived from an EMBL/GenBank/DDBJ whole genome shotgun (WGS) entry which is preliminary data.</text>
</comment>